<feature type="transmembrane region" description="Helical" evidence="1">
    <location>
        <begin position="21"/>
        <end position="40"/>
    </location>
</feature>
<evidence type="ECO:0000313" key="3">
    <source>
        <dbReference type="Proteomes" id="UP001575652"/>
    </source>
</evidence>
<keyword evidence="1" id="KW-0472">Membrane</keyword>
<dbReference type="RefSeq" id="WP_373972918.1">
    <property type="nucleotide sequence ID" value="NZ_JBHDLJ010000013.1"/>
</dbReference>
<name>A0ABV4UQ03_9MICC</name>
<keyword evidence="1" id="KW-1133">Transmembrane helix</keyword>
<sequence>MGDTGKAGEPKDWWEKLNDSAIWWFVPAMLMISTVLRAGFRLGSTSAYAVMAAVAVPAMLVMALMARESRNERMGRRAAVRGVFECWIRYPNALPDSLRRRWDFGTARLADGTLLFERQLGPDEPPSGRPCVFDQPVHLAHRAVPARERRGMPKAWQIVALRTDRGDIEVATSTEGLEVLGRLETPQR</sequence>
<comment type="caution">
    <text evidence="2">The sequence shown here is derived from an EMBL/GenBank/DDBJ whole genome shotgun (WGS) entry which is preliminary data.</text>
</comment>
<organism evidence="2 3">
    <name type="scientific">Arthrobacter halodurans</name>
    <dbReference type="NCBI Taxonomy" id="516699"/>
    <lineage>
        <taxon>Bacteria</taxon>
        <taxon>Bacillati</taxon>
        <taxon>Actinomycetota</taxon>
        <taxon>Actinomycetes</taxon>
        <taxon>Micrococcales</taxon>
        <taxon>Micrococcaceae</taxon>
        <taxon>Arthrobacter</taxon>
    </lineage>
</organism>
<evidence type="ECO:0000313" key="2">
    <source>
        <dbReference type="EMBL" id="MFB0835745.1"/>
    </source>
</evidence>
<keyword evidence="3" id="KW-1185">Reference proteome</keyword>
<reference evidence="2 3" key="1">
    <citation type="submission" date="2024-09" db="EMBL/GenBank/DDBJ databases">
        <authorList>
            <person name="Salinas-Garcia M.A."/>
            <person name="Prieme A."/>
        </authorList>
    </citation>
    <scope>NUCLEOTIDE SEQUENCE [LARGE SCALE GENOMIC DNA]</scope>
    <source>
        <strain evidence="2 3">DSM 21081</strain>
    </source>
</reference>
<dbReference type="EMBL" id="JBHDLJ010000013">
    <property type="protein sequence ID" value="MFB0835745.1"/>
    <property type="molecule type" value="Genomic_DNA"/>
</dbReference>
<proteinExistence type="predicted"/>
<accession>A0ABV4UQ03</accession>
<dbReference type="Proteomes" id="UP001575652">
    <property type="component" value="Unassembled WGS sequence"/>
</dbReference>
<evidence type="ECO:0000256" key="1">
    <source>
        <dbReference type="SAM" id="Phobius"/>
    </source>
</evidence>
<protein>
    <recommendedName>
        <fullName evidence="4">PH domain-containing protein</fullName>
    </recommendedName>
</protein>
<evidence type="ECO:0008006" key="4">
    <source>
        <dbReference type="Google" id="ProtNLM"/>
    </source>
</evidence>
<keyword evidence="1" id="KW-0812">Transmembrane</keyword>
<feature type="transmembrane region" description="Helical" evidence="1">
    <location>
        <begin position="46"/>
        <end position="66"/>
    </location>
</feature>
<gene>
    <name evidence="2" type="ORF">ACETWP_14230</name>
</gene>